<keyword evidence="7" id="KW-0625">Polysaccharide transport</keyword>
<keyword evidence="5 9" id="KW-0812">Transmembrane</keyword>
<dbReference type="AlphaFoldDB" id="A0A4D7BMY3"/>
<evidence type="ECO:0000256" key="7">
    <source>
        <dbReference type="ARBA" id="ARBA00023047"/>
    </source>
</evidence>
<keyword evidence="6 9" id="KW-1133">Transmembrane helix</keyword>
<dbReference type="GO" id="GO:0015920">
    <property type="term" value="P:lipopolysaccharide transport"/>
    <property type="evidence" value="ECO:0007669"/>
    <property type="project" value="TreeGrafter"/>
</dbReference>
<dbReference type="GO" id="GO:0005886">
    <property type="term" value="C:plasma membrane"/>
    <property type="evidence" value="ECO:0007669"/>
    <property type="project" value="UniProtKB-SubCell"/>
</dbReference>
<comment type="subcellular location">
    <subcellularLocation>
        <location evidence="1">Cell membrane</location>
        <topology evidence="1">Multi-pass membrane protein</topology>
    </subcellularLocation>
</comment>
<evidence type="ECO:0000256" key="2">
    <source>
        <dbReference type="ARBA" id="ARBA00007783"/>
    </source>
</evidence>
<evidence type="ECO:0000259" key="10">
    <source>
        <dbReference type="Pfam" id="PF01061"/>
    </source>
</evidence>
<keyword evidence="4" id="KW-1003">Cell membrane</keyword>
<evidence type="ECO:0000256" key="5">
    <source>
        <dbReference type="ARBA" id="ARBA00022692"/>
    </source>
</evidence>
<keyword evidence="3" id="KW-0813">Transport</keyword>
<dbReference type="GO" id="GO:0140359">
    <property type="term" value="F:ABC-type transporter activity"/>
    <property type="evidence" value="ECO:0007669"/>
    <property type="project" value="InterPro"/>
</dbReference>
<feature type="transmembrane region" description="Helical" evidence="9">
    <location>
        <begin position="102"/>
        <end position="123"/>
    </location>
</feature>
<dbReference type="KEGG" id="pstg:E8M01_02415"/>
<accession>A0A4D7BMY3</accession>
<evidence type="ECO:0000256" key="6">
    <source>
        <dbReference type="ARBA" id="ARBA00022989"/>
    </source>
</evidence>
<protein>
    <submittedName>
        <fullName evidence="11">ABC transporter permease</fullName>
    </submittedName>
</protein>
<feature type="transmembrane region" description="Helical" evidence="9">
    <location>
        <begin position="144"/>
        <end position="166"/>
    </location>
</feature>
<dbReference type="Proteomes" id="UP000298781">
    <property type="component" value="Chromosome"/>
</dbReference>
<feature type="domain" description="ABC-2 type transporter transmembrane" evidence="10">
    <location>
        <begin position="51"/>
        <end position="248"/>
    </location>
</feature>
<feature type="transmembrane region" description="Helical" evidence="9">
    <location>
        <begin position="260"/>
        <end position="281"/>
    </location>
</feature>
<feature type="transmembrane region" description="Helical" evidence="9">
    <location>
        <begin position="208"/>
        <end position="226"/>
    </location>
</feature>
<keyword evidence="12" id="KW-1185">Reference proteome</keyword>
<feature type="transmembrane region" description="Helical" evidence="9">
    <location>
        <begin position="70"/>
        <end position="90"/>
    </location>
</feature>
<comment type="similarity">
    <text evidence="2">Belongs to the ABC-2 integral membrane protein family.</text>
</comment>
<dbReference type="PANTHER" id="PTHR30413:SF10">
    <property type="entry name" value="CAPSULE POLYSACCHARIDE EXPORT INNER-MEMBRANE PROTEIN CTRC"/>
    <property type="match status" value="1"/>
</dbReference>
<evidence type="ECO:0000256" key="9">
    <source>
        <dbReference type="SAM" id="Phobius"/>
    </source>
</evidence>
<evidence type="ECO:0000256" key="4">
    <source>
        <dbReference type="ARBA" id="ARBA00022475"/>
    </source>
</evidence>
<evidence type="ECO:0000313" key="11">
    <source>
        <dbReference type="EMBL" id="QCI69002.1"/>
    </source>
</evidence>
<proteinExistence type="inferred from homology"/>
<keyword evidence="8 9" id="KW-0472">Membrane</keyword>
<dbReference type="PANTHER" id="PTHR30413">
    <property type="entry name" value="INNER MEMBRANE TRANSPORT PERMEASE"/>
    <property type="match status" value="1"/>
</dbReference>
<feature type="transmembrane region" description="Helical" evidence="9">
    <location>
        <begin position="172"/>
        <end position="196"/>
    </location>
</feature>
<organism evidence="11 12">
    <name type="scientific">Phreatobacter stygius</name>
    <dbReference type="NCBI Taxonomy" id="1940610"/>
    <lineage>
        <taxon>Bacteria</taxon>
        <taxon>Pseudomonadati</taxon>
        <taxon>Pseudomonadota</taxon>
        <taxon>Alphaproteobacteria</taxon>
        <taxon>Hyphomicrobiales</taxon>
        <taxon>Phreatobacteraceae</taxon>
        <taxon>Phreatobacter</taxon>
    </lineage>
</organism>
<keyword evidence="7" id="KW-0762">Sugar transport</keyword>
<reference evidence="11 12" key="1">
    <citation type="submission" date="2019-04" db="EMBL/GenBank/DDBJ databases">
        <title>Phreatobacter aquaticus sp. nov.</title>
        <authorList>
            <person name="Choi A."/>
        </authorList>
    </citation>
    <scope>NUCLEOTIDE SEQUENCE [LARGE SCALE GENOMIC DNA]</scope>
    <source>
        <strain evidence="11 12">KCTC 52518</strain>
    </source>
</reference>
<dbReference type="OrthoDB" id="9796017at2"/>
<name>A0A4D7BMY3_9HYPH</name>
<evidence type="ECO:0000256" key="3">
    <source>
        <dbReference type="ARBA" id="ARBA00022448"/>
    </source>
</evidence>
<evidence type="ECO:0000256" key="1">
    <source>
        <dbReference type="ARBA" id="ARBA00004651"/>
    </source>
</evidence>
<dbReference type="EMBL" id="CP039690">
    <property type="protein sequence ID" value="QCI69002.1"/>
    <property type="molecule type" value="Genomic_DNA"/>
</dbReference>
<evidence type="ECO:0000313" key="12">
    <source>
        <dbReference type="Proteomes" id="UP000298781"/>
    </source>
</evidence>
<gene>
    <name evidence="11" type="ORF">E8M01_02415</name>
</gene>
<sequence length="292" mass="32592">MGEPSIAASAATVSNLATSEGSIVLTSLSADDRRRAFRDITSGIRQWRIWWLLGTGDIRSRYARSRLGQLWITVSMAIFVIAIGLVYSMLFNQPIQQFLPYIAANMVVWALIAGIIGESGTIFTQSESFLRQEPLPRTVFVMRILVRNTMSFAHNIILVPICFLAMGHWPSWTWLLVPLGLGLILIAGFFTALLLGLLCTRFRDLPQIIQSIIQIAFLITPVMWPAESLRGKAAWVVNYNPFAAFLHIVAEPLRGIVPSAWTYSLAVAAILLLAAASLPLFTRFRARIVYWL</sequence>
<evidence type="ECO:0000256" key="8">
    <source>
        <dbReference type="ARBA" id="ARBA00023136"/>
    </source>
</evidence>
<dbReference type="InterPro" id="IPR013525">
    <property type="entry name" value="ABC2_TM"/>
</dbReference>
<dbReference type="GO" id="GO:0015774">
    <property type="term" value="P:polysaccharide transport"/>
    <property type="evidence" value="ECO:0007669"/>
    <property type="project" value="UniProtKB-KW"/>
</dbReference>
<dbReference type="Pfam" id="PF01061">
    <property type="entry name" value="ABC2_membrane"/>
    <property type="match status" value="1"/>
</dbReference>